<keyword evidence="1" id="KW-1133">Transmembrane helix</keyword>
<feature type="transmembrane region" description="Helical" evidence="1">
    <location>
        <begin position="172"/>
        <end position="187"/>
    </location>
</feature>
<keyword evidence="1" id="KW-0472">Membrane</keyword>
<gene>
    <name evidence="2" type="ORF">GCM10008986_35170</name>
</gene>
<keyword evidence="3" id="KW-1185">Reference proteome</keyword>
<reference evidence="3" key="1">
    <citation type="journal article" date="2019" name="Int. J. Syst. Evol. Microbiol.">
        <title>The Global Catalogue of Microorganisms (GCM) 10K type strain sequencing project: providing services to taxonomists for standard genome sequencing and annotation.</title>
        <authorList>
            <consortium name="The Broad Institute Genomics Platform"/>
            <consortium name="The Broad Institute Genome Sequencing Center for Infectious Disease"/>
            <person name="Wu L."/>
            <person name="Ma J."/>
        </authorList>
    </citation>
    <scope>NUCLEOTIDE SEQUENCE [LARGE SCALE GENOMIC DNA]</scope>
    <source>
        <strain evidence="3">JCM 12389</strain>
    </source>
</reference>
<keyword evidence="1" id="KW-0812">Transmembrane</keyword>
<feature type="transmembrane region" description="Helical" evidence="1">
    <location>
        <begin position="30"/>
        <end position="48"/>
    </location>
</feature>
<dbReference type="RefSeq" id="WP_343844084.1">
    <property type="nucleotide sequence ID" value="NZ_BAAADO010000012.1"/>
</dbReference>
<comment type="caution">
    <text evidence="2">The sequence shown here is derived from an EMBL/GenBank/DDBJ whole genome shotgun (WGS) entry which is preliminary data.</text>
</comment>
<evidence type="ECO:0000313" key="3">
    <source>
        <dbReference type="Proteomes" id="UP001500880"/>
    </source>
</evidence>
<evidence type="ECO:0000256" key="1">
    <source>
        <dbReference type="SAM" id="Phobius"/>
    </source>
</evidence>
<feature type="transmembrane region" description="Helical" evidence="1">
    <location>
        <begin position="54"/>
        <end position="72"/>
    </location>
</feature>
<sequence length="299" mass="35607">MNNINKKQNTSELLLYLFAQRKLYSRSKGILSIFFCVSLFFYILGAISFIQNNIYFKLFYVLWLMSFIILSIRESNKLNNAANIQEIVDRTLFGFDLFSPKIKTTELHKLAIQLKNKYTNEYEFEVTHNGEDGGVKDWYSNVEGVPRNRAIILCQIENCEWELNLRREFQRINILLFALLIIIYLIIYRTTSIVVLISSLYPLLTLLIDRLGYIYKNYKNIKEGEDINKSLIEIYENIHLYNNDNIINKAKEIQSCIYERRCKFAPIPNKFYNLRRKYFQKHSNEFISDLKEKLREETG</sequence>
<dbReference type="InterPro" id="IPR049920">
    <property type="entry name" value="IK1_05631-like"/>
</dbReference>
<evidence type="ECO:0000313" key="2">
    <source>
        <dbReference type="EMBL" id="GAA0504578.1"/>
    </source>
</evidence>
<proteinExistence type="predicted"/>
<dbReference type="Proteomes" id="UP001500880">
    <property type="component" value="Unassembled WGS sequence"/>
</dbReference>
<dbReference type="EMBL" id="BAAADO010000012">
    <property type="protein sequence ID" value="GAA0504578.1"/>
    <property type="molecule type" value="Genomic_DNA"/>
</dbReference>
<protein>
    <submittedName>
        <fullName evidence="2">Uncharacterized protein</fullName>
    </submittedName>
</protein>
<dbReference type="Pfam" id="PF18159">
    <property type="entry name" value="S_4TM"/>
    <property type="match status" value="1"/>
</dbReference>
<organism evidence="2 3">
    <name type="scientific">Salinibacillus aidingensis</name>
    <dbReference type="NCBI Taxonomy" id="237684"/>
    <lineage>
        <taxon>Bacteria</taxon>
        <taxon>Bacillati</taxon>
        <taxon>Bacillota</taxon>
        <taxon>Bacilli</taxon>
        <taxon>Bacillales</taxon>
        <taxon>Bacillaceae</taxon>
        <taxon>Salinibacillus</taxon>
    </lineage>
</organism>
<accession>A0ABP3LP27</accession>
<name>A0ABP3LP27_9BACI</name>